<keyword evidence="12" id="KW-0129">CBS domain</keyword>
<evidence type="ECO:0000256" key="5">
    <source>
        <dbReference type="ARBA" id="ARBA00022605"/>
    </source>
</evidence>
<dbReference type="Gene3D" id="3.40.50.1100">
    <property type="match status" value="2"/>
</dbReference>
<dbReference type="SUPFAM" id="SSF54631">
    <property type="entry name" value="CBS-domain pair"/>
    <property type="match status" value="1"/>
</dbReference>
<feature type="binding site" evidence="10">
    <location>
        <position position="74"/>
    </location>
    <ligand>
        <name>pyridoxal 5'-phosphate</name>
        <dbReference type="ChEBI" id="CHEBI:597326"/>
    </ligand>
</feature>
<evidence type="ECO:0000256" key="7">
    <source>
        <dbReference type="ARBA" id="ARBA00022898"/>
    </source>
</evidence>
<dbReference type="InterPro" id="IPR036052">
    <property type="entry name" value="TrpB-like_PALP_sf"/>
</dbReference>
<keyword evidence="6 14" id="KW-0808">Transferase</keyword>
<evidence type="ECO:0000256" key="6">
    <source>
        <dbReference type="ARBA" id="ARBA00022679"/>
    </source>
</evidence>
<comment type="similarity">
    <text evidence="3">Belongs to the cysteine synthase/cystathionine beta-synthase family.</text>
</comment>
<evidence type="ECO:0000256" key="2">
    <source>
        <dbReference type="ARBA" id="ARBA00004962"/>
    </source>
</evidence>
<evidence type="ECO:0000259" key="13">
    <source>
        <dbReference type="PROSITE" id="PS51371"/>
    </source>
</evidence>
<dbReference type="GO" id="GO:0004124">
    <property type="term" value="F:cysteine synthase activity"/>
    <property type="evidence" value="ECO:0007669"/>
    <property type="project" value="UniProtKB-EC"/>
</dbReference>
<sequence length="452" mass="49670">MQVYNNILDAIGNTPIVKLNRMVPENGPNVYVKLEYLNPAGSIKDRIARHIIQRAEEKGELKPGGTIVENTSGNTGAGLAMVAAVKGYNAIFTIPDKMSSEKINFMKSFGARVVVTPTSVPAESPQSYYETAKRIARNTEGAFYVNQYHNPSNPEAHYQSTGPEVWEQMDGKIDYFVAGIGTGGTLSGTARYLKEKNPDIKIIAVDPEGSVFYDYFKHGKPGEPKVYKLEGIGEDMMVDAMDFSVVDDIIQVNDEQGFQTTRKMARLEGIFAGGSSGAAVWGALRIATQIPKDKNVLVILPDTGFRYLSKVYNDQWMMDNGIALEQTRETLGDIIASKGEQKLLTTGSNMLIKDVIHLMRSNNVSQLPVIDDGQYIGMISESRILEYLLNDNTSSDNAISQLVDTHTPLFSAQTPVSAGLEHMKKGHSSLMVSGESGKLHIITKIDMLEFLE</sequence>
<protein>
    <recommendedName>
        <fullName evidence="4">cysteine synthase</fullName>
        <ecNumber evidence="4">2.5.1.47</ecNumber>
    </recommendedName>
</protein>
<dbReference type="EC" id="2.5.1.47" evidence="4"/>
<dbReference type="AlphaFoldDB" id="A0A7V1LMW4"/>
<dbReference type="Pfam" id="PF00291">
    <property type="entry name" value="PALP"/>
    <property type="match status" value="1"/>
</dbReference>
<dbReference type="Pfam" id="PF00571">
    <property type="entry name" value="CBS"/>
    <property type="match status" value="1"/>
</dbReference>
<dbReference type="PROSITE" id="PS00901">
    <property type="entry name" value="CYS_SYNTHASE"/>
    <property type="match status" value="1"/>
</dbReference>
<comment type="pathway">
    <text evidence="2">Amino-acid biosynthesis; L-cysteine biosynthesis; L-cysteine from L-serine: step 2/2.</text>
</comment>
<evidence type="ECO:0000256" key="3">
    <source>
        <dbReference type="ARBA" id="ARBA00007103"/>
    </source>
</evidence>
<evidence type="ECO:0000256" key="8">
    <source>
        <dbReference type="ARBA" id="ARBA00023192"/>
    </source>
</evidence>
<feature type="modified residue" description="N6-(pyridoxal phosphate)lysine" evidence="11">
    <location>
        <position position="44"/>
    </location>
</feature>
<feature type="domain" description="CBS" evidence="13">
    <location>
        <begin position="336"/>
        <end position="394"/>
    </location>
</feature>
<feature type="binding site" evidence="10">
    <location>
        <begin position="181"/>
        <end position="185"/>
    </location>
    <ligand>
        <name>pyridoxal 5'-phosphate</name>
        <dbReference type="ChEBI" id="CHEBI:597326"/>
    </ligand>
</feature>
<dbReference type="PANTHER" id="PTHR10314">
    <property type="entry name" value="CYSTATHIONINE BETA-SYNTHASE"/>
    <property type="match status" value="1"/>
</dbReference>
<evidence type="ECO:0000256" key="11">
    <source>
        <dbReference type="PIRSR" id="PIRSR605856-51"/>
    </source>
</evidence>
<feature type="binding site" evidence="10">
    <location>
        <position position="275"/>
    </location>
    <ligand>
        <name>pyridoxal 5'-phosphate</name>
        <dbReference type="ChEBI" id="CHEBI:597326"/>
    </ligand>
</feature>
<dbReference type="SMART" id="SM00116">
    <property type="entry name" value="CBS"/>
    <property type="match status" value="1"/>
</dbReference>
<evidence type="ECO:0000256" key="10">
    <source>
        <dbReference type="PIRSR" id="PIRSR605856-50"/>
    </source>
</evidence>
<comment type="cofactor">
    <cofactor evidence="1 10">
        <name>pyridoxal 5'-phosphate</name>
        <dbReference type="ChEBI" id="CHEBI:597326"/>
    </cofactor>
</comment>
<dbReference type="CDD" id="cd01561">
    <property type="entry name" value="CBS_like"/>
    <property type="match status" value="1"/>
</dbReference>
<dbReference type="FunFam" id="3.40.50.1100:FF:000118">
    <property type="entry name" value="Related to CYS4-cystathionine beta-synthase"/>
    <property type="match status" value="1"/>
</dbReference>
<organism evidence="14">
    <name type="scientific">Caldithrix abyssi</name>
    <dbReference type="NCBI Taxonomy" id="187145"/>
    <lineage>
        <taxon>Bacteria</taxon>
        <taxon>Pseudomonadati</taxon>
        <taxon>Calditrichota</taxon>
        <taxon>Calditrichia</taxon>
        <taxon>Calditrichales</taxon>
        <taxon>Calditrichaceae</taxon>
        <taxon>Caldithrix</taxon>
    </lineage>
</organism>
<dbReference type="InterPro" id="IPR001926">
    <property type="entry name" value="TrpB-like_PALP"/>
</dbReference>
<accession>A0A7V1LMW4</accession>
<dbReference type="GO" id="GO:0006535">
    <property type="term" value="P:cysteine biosynthetic process from serine"/>
    <property type="evidence" value="ECO:0007669"/>
    <property type="project" value="InterPro"/>
</dbReference>
<gene>
    <name evidence="14" type="ORF">ENJ10_09670</name>
</gene>
<proteinExistence type="inferred from homology"/>
<dbReference type="Gene3D" id="3.10.580.10">
    <property type="entry name" value="CBS-domain"/>
    <property type="match status" value="1"/>
</dbReference>
<comment type="catalytic activity">
    <reaction evidence="9">
        <text>O-acetyl-L-serine + hydrogen sulfide = L-cysteine + acetate</text>
        <dbReference type="Rhea" id="RHEA:14829"/>
        <dbReference type="ChEBI" id="CHEBI:29919"/>
        <dbReference type="ChEBI" id="CHEBI:30089"/>
        <dbReference type="ChEBI" id="CHEBI:35235"/>
        <dbReference type="ChEBI" id="CHEBI:58340"/>
        <dbReference type="EC" id="2.5.1.47"/>
    </reaction>
</comment>
<dbReference type="InterPro" id="IPR046342">
    <property type="entry name" value="CBS_dom_sf"/>
</dbReference>
<comment type="caution">
    <text evidence="14">The sequence shown here is derived from an EMBL/GenBank/DDBJ whole genome shotgun (WGS) entry which is preliminary data.</text>
</comment>
<dbReference type="SUPFAM" id="SSF53686">
    <property type="entry name" value="Tryptophan synthase beta subunit-like PLP-dependent enzymes"/>
    <property type="match status" value="1"/>
</dbReference>
<keyword evidence="5" id="KW-0028">Amino-acid biosynthesis</keyword>
<dbReference type="Proteomes" id="UP000886005">
    <property type="component" value="Unassembled WGS sequence"/>
</dbReference>
<dbReference type="InterPro" id="IPR000644">
    <property type="entry name" value="CBS_dom"/>
</dbReference>
<dbReference type="InterPro" id="IPR050214">
    <property type="entry name" value="Cys_Synth/Cystath_Beta-Synth"/>
</dbReference>
<keyword evidence="7 10" id="KW-0663">Pyridoxal phosphate</keyword>
<evidence type="ECO:0000256" key="1">
    <source>
        <dbReference type="ARBA" id="ARBA00001933"/>
    </source>
</evidence>
<dbReference type="InterPro" id="IPR001216">
    <property type="entry name" value="P-phosphate_BS"/>
</dbReference>
<evidence type="ECO:0000256" key="9">
    <source>
        <dbReference type="ARBA" id="ARBA00047931"/>
    </source>
</evidence>
<dbReference type="NCBIfam" id="TIGR01136">
    <property type="entry name" value="cysKM"/>
    <property type="match status" value="1"/>
</dbReference>
<evidence type="ECO:0000313" key="14">
    <source>
        <dbReference type="EMBL" id="HED10944.1"/>
    </source>
</evidence>
<evidence type="ECO:0000256" key="12">
    <source>
        <dbReference type="PROSITE-ProRule" id="PRU00703"/>
    </source>
</evidence>
<dbReference type="InterPro" id="IPR005856">
    <property type="entry name" value="Cys_synth"/>
</dbReference>
<name>A0A7V1LMW4_CALAY</name>
<keyword evidence="8" id="KW-0198">Cysteine biosynthesis</keyword>
<evidence type="ECO:0000256" key="4">
    <source>
        <dbReference type="ARBA" id="ARBA00012681"/>
    </source>
</evidence>
<dbReference type="FunFam" id="3.40.50.1100:FF:000003">
    <property type="entry name" value="Cystathionine beta-synthase"/>
    <property type="match status" value="1"/>
</dbReference>
<dbReference type="PROSITE" id="PS51371">
    <property type="entry name" value="CBS"/>
    <property type="match status" value="1"/>
</dbReference>
<reference evidence="14" key="1">
    <citation type="journal article" date="2020" name="mSystems">
        <title>Genome- and Community-Level Interaction Insights into Carbon Utilization and Element Cycling Functions of Hydrothermarchaeota in Hydrothermal Sediment.</title>
        <authorList>
            <person name="Zhou Z."/>
            <person name="Liu Y."/>
            <person name="Xu W."/>
            <person name="Pan J."/>
            <person name="Luo Z.H."/>
            <person name="Li M."/>
        </authorList>
    </citation>
    <scope>NUCLEOTIDE SEQUENCE [LARGE SCALE GENOMIC DNA]</scope>
    <source>
        <strain evidence="14">HyVt-456</strain>
    </source>
</reference>
<dbReference type="EMBL" id="DRLD01000266">
    <property type="protein sequence ID" value="HED10944.1"/>
    <property type="molecule type" value="Genomic_DNA"/>
</dbReference>